<comment type="caution">
    <text evidence="2">The sequence shown here is derived from an EMBL/GenBank/DDBJ whole genome shotgun (WGS) entry which is preliminary data.</text>
</comment>
<organism evidence="2 3">
    <name type="scientific">Oscillibacter valericigenes</name>
    <dbReference type="NCBI Taxonomy" id="351091"/>
    <lineage>
        <taxon>Bacteria</taxon>
        <taxon>Bacillati</taxon>
        <taxon>Bacillota</taxon>
        <taxon>Clostridia</taxon>
        <taxon>Eubacteriales</taxon>
        <taxon>Oscillospiraceae</taxon>
        <taxon>Oscillibacter</taxon>
    </lineage>
</organism>
<dbReference type="RefSeq" id="WP_204805430.1">
    <property type="nucleotide sequence ID" value="NZ_JACSNX010000026.1"/>
</dbReference>
<proteinExistence type="predicted"/>
<keyword evidence="3" id="KW-1185">Reference proteome</keyword>
<feature type="region of interest" description="Disordered" evidence="1">
    <location>
        <begin position="272"/>
        <end position="292"/>
    </location>
</feature>
<evidence type="ECO:0000313" key="2">
    <source>
        <dbReference type="EMBL" id="MBM6852224.1"/>
    </source>
</evidence>
<dbReference type="Proteomes" id="UP000719500">
    <property type="component" value="Unassembled WGS sequence"/>
</dbReference>
<feature type="compositionally biased region" description="Basic and acidic residues" evidence="1">
    <location>
        <begin position="282"/>
        <end position="292"/>
    </location>
</feature>
<sequence length="292" mass="32643">MEIQKDLTGASGVPAEAELAEINRFAKSPLQAEEVYAFSLRLCDNEVDRDWERFDETALNALGDLFVGKSGIFDHQWTAEGQTARIYRAQVVREPAQMTAAGDGYCWLKAWAYLLRTEKNADLIAEIEGGIKREVSVGCSVARRVCSICGAEGGTCQHVPGQRYGERLCYLELREPTDAYEWSFVAVPAQRKAGVLKRYGPEDEGVARLRAQAELGRKYLQELRREVTRLAMLADDGVDGGALAKATEHLAEPELLELKRVYEAQVARRFPPSPQLRSRGTARTEDKMEFLI</sequence>
<gene>
    <name evidence="2" type="ORF">H9X91_12310</name>
</gene>
<reference evidence="2 3" key="1">
    <citation type="journal article" date="2021" name="Sci. Rep.">
        <title>The distribution of antibiotic resistance genes in chicken gut microbiota commensals.</title>
        <authorList>
            <person name="Juricova H."/>
            <person name="Matiasovicova J."/>
            <person name="Kubasova T."/>
            <person name="Cejkova D."/>
            <person name="Rychlik I."/>
        </authorList>
    </citation>
    <scope>NUCLEOTIDE SEQUENCE [LARGE SCALE GENOMIC DNA]</scope>
    <source>
        <strain evidence="2 3">An411</strain>
    </source>
</reference>
<evidence type="ECO:0000313" key="3">
    <source>
        <dbReference type="Proteomes" id="UP000719500"/>
    </source>
</evidence>
<name>A0ABS2FX44_9FIRM</name>
<evidence type="ECO:0000256" key="1">
    <source>
        <dbReference type="SAM" id="MobiDB-lite"/>
    </source>
</evidence>
<dbReference type="EMBL" id="JACSNX010000026">
    <property type="protein sequence ID" value="MBM6852224.1"/>
    <property type="molecule type" value="Genomic_DNA"/>
</dbReference>
<accession>A0ABS2FX44</accession>
<protein>
    <submittedName>
        <fullName evidence="2">Uncharacterized protein</fullName>
    </submittedName>
</protein>